<reference evidence="3" key="1">
    <citation type="submission" date="2018-01" db="EMBL/GenBank/DDBJ databases">
        <authorList>
            <person name="Mao J.F."/>
        </authorList>
    </citation>
    <scope>NUCLEOTIDE SEQUENCE</scope>
    <source>
        <strain evidence="3">Huo1</strain>
        <tissue evidence="3">Leaf</tissue>
    </source>
</reference>
<feature type="coiled-coil region" evidence="1">
    <location>
        <begin position="31"/>
        <end position="105"/>
    </location>
</feature>
<dbReference type="PANTHER" id="PTHR37174">
    <property type="entry name" value="FORKHEAD-ASSOCIATED DOMAIN PROTEIN"/>
    <property type="match status" value="1"/>
</dbReference>
<feature type="compositionally biased region" description="Polar residues" evidence="2">
    <location>
        <begin position="223"/>
        <end position="242"/>
    </location>
</feature>
<protein>
    <submittedName>
        <fullName evidence="3">Uncharacterized protein</fullName>
    </submittedName>
</protein>
<organism evidence="3">
    <name type="scientific">Salvia splendens</name>
    <name type="common">Scarlet sage</name>
    <dbReference type="NCBI Taxonomy" id="180675"/>
    <lineage>
        <taxon>Eukaryota</taxon>
        <taxon>Viridiplantae</taxon>
        <taxon>Streptophyta</taxon>
        <taxon>Embryophyta</taxon>
        <taxon>Tracheophyta</taxon>
        <taxon>Spermatophyta</taxon>
        <taxon>Magnoliopsida</taxon>
        <taxon>eudicotyledons</taxon>
        <taxon>Gunneridae</taxon>
        <taxon>Pentapetalae</taxon>
        <taxon>asterids</taxon>
        <taxon>lamiids</taxon>
        <taxon>Lamiales</taxon>
        <taxon>Lamiaceae</taxon>
        <taxon>Nepetoideae</taxon>
        <taxon>Mentheae</taxon>
        <taxon>Salviinae</taxon>
        <taxon>Salvia</taxon>
        <taxon>Salvia subgen. Calosphace</taxon>
        <taxon>core Calosphace</taxon>
    </lineage>
</organism>
<proteinExistence type="predicted"/>
<dbReference type="Proteomes" id="UP000298416">
    <property type="component" value="Unassembled WGS sequence"/>
</dbReference>
<evidence type="ECO:0000313" key="4">
    <source>
        <dbReference type="Proteomes" id="UP000298416"/>
    </source>
</evidence>
<sequence>MILDCGVVALQWRPRRSIKTLCNSASPSLTAEQLRQQLDTLHKEADTTRIKASNARLRLIRLSEAVEKIRRQAAVSVQTGKENEARELLFQKKKIMQAMEKLKARIELFDQFSVKLNEVYIASYLHLGVTPLVDQIHKSETYGSNRGGKCFFYLKLGLKKKIKFQAISMKESLLIGNMTLDLEVSESEPSSPVRIVSPTEENIKDDDLHLDSDNMEFEEGQEMQVSSENQRTNHSENGCNSLEDSVSEKMLNDADDVRDPRESSTYEDFVTHIDQQLNKIQEELETFVRVSNLFLESKERPEYLKVQYATEILEGVYHIRERIAIIKQTK</sequence>
<dbReference type="AlphaFoldDB" id="A0A8X8XPP1"/>
<dbReference type="PANTHER" id="PTHR37174:SF2">
    <property type="entry name" value="FORKHEAD-ASSOCIATED DOMAIN PROTEIN"/>
    <property type="match status" value="1"/>
</dbReference>
<evidence type="ECO:0000256" key="1">
    <source>
        <dbReference type="SAM" id="Coils"/>
    </source>
</evidence>
<evidence type="ECO:0000313" key="3">
    <source>
        <dbReference type="EMBL" id="KAG6416809.1"/>
    </source>
</evidence>
<keyword evidence="4" id="KW-1185">Reference proteome</keyword>
<evidence type="ECO:0000256" key="2">
    <source>
        <dbReference type="SAM" id="MobiDB-lite"/>
    </source>
</evidence>
<name>A0A8X8XPP1_SALSN</name>
<reference evidence="3" key="2">
    <citation type="submission" date="2020-08" db="EMBL/GenBank/DDBJ databases">
        <title>Plant Genome Project.</title>
        <authorList>
            <person name="Zhang R.-G."/>
        </authorList>
    </citation>
    <scope>NUCLEOTIDE SEQUENCE</scope>
    <source>
        <strain evidence="3">Huo1</strain>
        <tissue evidence="3">Leaf</tissue>
    </source>
</reference>
<comment type="caution">
    <text evidence="3">The sequence shown here is derived from an EMBL/GenBank/DDBJ whole genome shotgun (WGS) entry which is preliminary data.</text>
</comment>
<accession>A0A8X8XPP1</accession>
<feature type="region of interest" description="Disordered" evidence="2">
    <location>
        <begin position="219"/>
        <end position="242"/>
    </location>
</feature>
<gene>
    <name evidence="3" type="ORF">SASPL_124249</name>
</gene>
<keyword evidence="1" id="KW-0175">Coiled coil</keyword>
<dbReference type="EMBL" id="PNBA02000008">
    <property type="protein sequence ID" value="KAG6416809.1"/>
    <property type="molecule type" value="Genomic_DNA"/>
</dbReference>